<organism evidence="1">
    <name type="scientific">freshwater metagenome</name>
    <dbReference type="NCBI Taxonomy" id="449393"/>
    <lineage>
        <taxon>unclassified sequences</taxon>
        <taxon>metagenomes</taxon>
        <taxon>ecological metagenomes</taxon>
    </lineage>
</organism>
<dbReference type="SUPFAM" id="SSF52540">
    <property type="entry name" value="P-loop containing nucleoside triphosphate hydrolases"/>
    <property type="match status" value="1"/>
</dbReference>
<name>A0A6J7GZ55_9ZZZZ</name>
<protein>
    <submittedName>
        <fullName evidence="1">Unannotated protein</fullName>
    </submittedName>
</protein>
<reference evidence="1" key="1">
    <citation type="submission" date="2020-05" db="EMBL/GenBank/DDBJ databases">
        <authorList>
            <person name="Chiriac C."/>
            <person name="Salcher M."/>
            <person name="Ghai R."/>
            <person name="Kavagutti S V."/>
        </authorList>
    </citation>
    <scope>NUCLEOTIDE SEQUENCE</scope>
</reference>
<accession>A0A6J7GZ55</accession>
<dbReference type="EMBL" id="CAFBMB010000149">
    <property type="protein sequence ID" value="CAB4909500.1"/>
    <property type="molecule type" value="Genomic_DNA"/>
</dbReference>
<dbReference type="AlphaFoldDB" id="A0A6J7GZ55"/>
<sequence>MTVLIDGAAGAGKTSLAAEFASRWPADRELLVIHMDDVYEGWAGLEAGIVELGEEVLARRVLGEASRIRVYDWNTESMSPGPQIPANVDLVVEGCGSLGALHAESAGVRLWIDAPADLRRVRALSREGEDFERHWDMWEDQFTGYVERVRPQNIASLVIRANR</sequence>
<proteinExistence type="predicted"/>
<dbReference type="InterPro" id="IPR027417">
    <property type="entry name" value="P-loop_NTPase"/>
</dbReference>
<dbReference type="Gene3D" id="3.40.50.300">
    <property type="entry name" value="P-loop containing nucleotide triphosphate hydrolases"/>
    <property type="match status" value="1"/>
</dbReference>
<gene>
    <name evidence="1" type="ORF">UFOPK3516_01404</name>
</gene>
<evidence type="ECO:0000313" key="1">
    <source>
        <dbReference type="EMBL" id="CAB4909500.1"/>
    </source>
</evidence>